<organism evidence="1 2">
    <name type="scientific">Spirosoma arboris</name>
    <dbReference type="NCBI Taxonomy" id="2682092"/>
    <lineage>
        <taxon>Bacteria</taxon>
        <taxon>Pseudomonadati</taxon>
        <taxon>Bacteroidota</taxon>
        <taxon>Cytophagia</taxon>
        <taxon>Cytophagales</taxon>
        <taxon>Cytophagaceae</taxon>
        <taxon>Spirosoma</taxon>
    </lineage>
</organism>
<evidence type="ECO:0000313" key="2">
    <source>
        <dbReference type="Proteomes" id="UP000436006"/>
    </source>
</evidence>
<gene>
    <name evidence="1" type="ORF">GO755_10440</name>
</gene>
<keyword evidence="2" id="KW-1185">Reference proteome</keyword>
<dbReference type="Proteomes" id="UP000436006">
    <property type="component" value="Unassembled WGS sequence"/>
</dbReference>
<protein>
    <submittedName>
        <fullName evidence="1">Uncharacterized protein</fullName>
    </submittedName>
</protein>
<accession>A0A7K1S9D9</accession>
<dbReference type="EMBL" id="WPIN01000003">
    <property type="protein sequence ID" value="MVM30452.1"/>
    <property type="molecule type" value="Genomic_DNA"/>
</dbReference>
<dbReference type="AlphaFoldDB" id="A0A7K1S9D9"/>
<reference evidence="1 2" key="1">
    <citation type="submission" date="2019-12" db="EMBL/GenBank/DDBJ databases">
        <title>Spirosoma sp. HMF4905 genome sequencing and assembly.</title>
        <authorList>
            <person name="Kang H."/>
            <person name="Cha I."/>
            <person name="Kim H."/>
            <person name="Joh K."/>
        </authorList>
    </citation>
    <scope>NUCLEOTIDE SEQUENCE [LARGE SCALE GENOMIC DNA]</scope>
    <source>
        <strain evidence="1 2">HMF4905</strain>
    </source>
</reference>
<name>A0A7K1S9D9_9BACT</name>
<evidence type="ECO:0000313" key="1">
    <source>
        <dbReference type="EMBL" id="MVM30452.1"/>
    </source>
</evidence>
<comment type="caution">
    <text evidence="1">The sequence shown here is derived from an EMBL/GenBank/DDBJ whole genome shotgun (WGS) entry which is preliminary data.</text>
</comment>
<proteinExistence type="predicted"/>
<sequence length="64" mass="7122">MNAHLLSANYKPHGPPLRFETVNFRPFGRNTPKGIRVNGIAPRPIWTPLQVSGVATKEKSNSVR</sequence>